<dbReference type="Gene3D" id="3.30.70.270">
    <property type="match status" value="1"/>
</dbReference>
<gene>
    <name evidence="3" type="ORF">MTR67_002947</name>
</gene>
<organism evidence="3 4">
    <name type="scientific">Solanum verrucosum</name>
    <dbReference type="NCBI Taxonomy" id="315347"/>
    <lineage>
        <taxon>Eukaryota</taxon>
        <taxon>Viridiplantae</taxon>
        <taxon>Streptophyta</taxon>
        <taxon>Embryophyta</taxon>
        <taxon>Tracheophyta</taxon>
        <taxon>Spermatophyta</taxon>
        <taxon>Magnoliopsida</taxon>
        <taxon>eudicotyledons</taxon>
        <taxon>Gunneridae</taxon>
        <taxon>Pentapetalae</taxon>
        <taxon>asterids</taxon>
        <taxon>lamiids</taxon>
        <taxon>Solanales</taxon>
        <taxon>Solanaceae</taxon>
        <taxon>Solanoideae</taxon>
        <taxon>Solaneae</taxon>
        <taxon>Solanum</taxon>
    </lineage>
</organism>
<dbReference type="FunFam" id="3.30.70.270:FF:000020">
    <property type="entry name" value="Transposon Tf2-6 polyprotein-like Protein"/>
    <property type="match status" value="1"/>
</dbReference>
<dbReference type="InterPro" id="IPR053134">
    <property type="entry name" value="RNA-dir_DNA_polymerase"/>
</dbReference>
<dbReference type="PANTHER" id="PTHR24559">
    <property type="entry name" value="TRANSPOSON TY3-I GAG-POL POLYPROTEIN"/>
    <property type="match status" value="1"/>
</dbReference>
<evidence type="ECO:0000313" key="4">
    <source>
        <dbReference type="Proteomes" id="UP001234989"/>
    </source>
</evidence>
<dbReference type="InterPro" id="IPR000477">
    <property type="entry name" value="RT_dom"/>
</dbReference>
<reference evidence="3" key="1">
    <citation type="submission" date="2023-08" db="EMBL/GenBank/DDBJ databases">
        <title>A de novo genome assembly of Solanum verrucosum Schlechtendal, a Mexican diploid species geographically isolated from the other diploid A-genome species in potato relatives.</title>
        <authorList>
            <person name="Hosaka K."/>
        </authorList>
    </citation>
    <scope>NUCLEOTIDE SEQUENCE</scope>
    <source>
        <tissue evidence="3">Young leaves</tissue>
    </source>
</reference>
<name>A0AAF0T6E8_SOLVR</name>
<dbReference type="AlphaFoldDB" id="A0AAF0T6E8"/>
<dbReference type="PANTHER" id="PTHR24559:SF444">
    <property type="entry name" value="REVERSE TRANSCRIPTASE DOMAIN-CONTAINING PROTEIN"/>
    <property type="match status" value="1"/>
</dbReference>
<dbReference type="InterPro" id="IPR043128">
    <property type="entry name" value="Rev_trsase/Diguanyl_cyclase"/>
</dbReference>
<dbReference type="InterPro" id="IPR043502">
    <property type="entry name" value="DNA/RNA_pol_sf"/>
</dbReference>
<evidence type="ECO:0000259" key="1">
    <source>
        <dbReference type="Pfam" id="PF00078"/>
    </source>
</evidence>
<feature type="domain" description="Reverse transcriptase" evidence="1">
    <location>
        <begin position="177"/>
        <end position="303"/>
    </location>
</feature>
<protein>
    <submittedName>
        <fullName evidence="3">Uncharacterized protein</fullName>
    </submittedName>
</protein>
<evidence type="ECO:0000313" key="3">
    <source>
        <dbReference type="EMBL" id="WMV09562.1"/>
    </source>
</evidence>
<dbReference type="Gene3D" id="3.10.10.10">
    <property type="entry name" value="HIV Type 1 Reverse Transcriptase, subunit A, domain 1"/>
    <property type="match status" value="1"/>
</dbReference>
<dbReference type="EMBL" id="CP133612">
    <property type="protein sequence ID" value="WMV09562.1"/>
    <property type="molecule type" value="Genomic_DNA"/>
</dbReference>
<sequence length="380" mass="43738">MKILRSYRCNPQLTSIYHRSDHGPCLWSVVHHCDLSSTQVRKSAKSRPTDRPTVYRLDQGPWSVSMDQDSFTQPLTPTTVDQHKRSFDPWFVGLTISEVPVVNEFPEVFPDDLPGVPPKREINFGIDLLPDTEPIFIPPYRMAPAELKELKEQLKDLLDKDFIKPSISPCCAPVLFVKKRDGSLKMCIDYRQLNKVTIKNKYPIPRIDDLFDQHQGASHFSKIDVRSSYHQLRVRDGDILKTAFRTRYGHYKFVVMSFGLTNVPTTFMDLMNIVFNKYLDLFIIVFIDDILIYSRNEKEHASLAGYYRRFVEGFSSIAAPLTRLTQKKVKFQWSDDCEKSFAELKTKLTTTPVLTVLEGSEGYVIYCDASRVGLGCVLMK</sequence>
<dbReference type="InterPro" id="IPR041577">
    <property type="entry name" value="RT_RNaseH_2"/>
</dbReference>
<evidence type="ECO:0000259" key="2">
    <source>
        <dbReference type="Pfam" id="PF17919"/>
    </source>
</evidence>
<feature type="domain" description="Reverse transcriptase/retrotransposon-derived protein RNase H-like" evidence="2">
    <location>
        <begin position="333"/>
        <end position="379"/>
    </location>
</feature>
<dbReference type="Pfam" id="PF17919">
    <property type="entry name" value="RT_RNaseH_2"/>
    <property type="match status" value="1"/>
</dbReference>
<dbReference type="Pfam" id="PF00078">
    <property type="entry name" value="RVT_1"/>
    <property type="match status" value="1"/>
</dbReference>
<accession>A0AAF0T6E8</accession>
<proteinExistence type="predicted"/>
<dbReference type="Proteomes" id="UP001234989">
    <property type="component" value="Chromosome 1"/>
</dbReference>
<dbReference type="CDD" id="cd01647">
    <property type="entry name" value="RT_LTR"/>
    <property type="match status" value="1"/>
</dbReference>
<keyword evidence="4" id="KW-1185">Reference proteome</keyword>
<dbReference type="SUPFAM" id="SSF56672">
    <property type="entry name" value="DNA/RNA polymerases"/>
    <property type="match status" value="1"/>
</dbReference>